<dbReference type="EMBL" id="JACDUR010000006">
    <property type="protein sequence ID" value="MBA2895121.1"/>
    <property type="molecule type" value="Genomic_DNA"/>
</dbReference>
<dbReference type="RefSeq" id="WP_181613813.1">
    <property type="nucleotide sequence ID" value="NZ_BAABAM010000004.1"/>
</dbReference>
<name>A0A7W0HTW2_9ACTN</name>
<evidence type="ECO:0000313" key="1">
    <source>
        <dbReference type="EMBL" id="MBA2895121.1"/>
    </source>
</evidence>
<organism evidence="1 2">
    <name type="scientific">Nonomuraea soli</name>
    <dbReference type="NCBI Taxonomy" id="1032476"/>
    <lineage>
        <taxon>Bacteria</taxon>
        <taxon>Bacillati</taxon>
        <taxon>Actinomycetota</taxon>
        <taxon>Actinomycetes</taxon>
        <taxon>Streptosporangiales</taxon>
        <taxon>Streptosporangiaceae</taxon>
        <taxon>Nonomuraea</taxon>
    </lineage>
</organism>
<keyword evidence="2" id="KW-1185">Reference proteome</keyword>
<proteinExistence type="predicted"/>
<dbReference type="Proteomes" id="UP000530928">
    <property type="component" value="Unassembled WGS sequence"/>
</dbReference>
<accession>A0A7W0HTW2</accession>
<comment type="caution">
    <text evidence="1">The sequence shown here is derived from an EMBL/GenBank/DDBJ whole genome shotgun (WGS) entry which is preliminary data.</text>
</comment>
<evidence type="ECO:0000313" key="2">
    <source>
        <dbReference type="Proteomes" id="UP000530928"/>
    </source>
</evidence>
<sequence length="124" mass="13887">MQAWVDDAQRMCDSTPRHRPLITPAWTTRVKQPRMTDTGLVAAVPGHLMVLTHSDPYLCVTVETYTRRPPVETKGWDNVVEVGYRSPTGSIVLRDSMIGTELPDLSLHGRAGDRTVTYGTPRNR</sequence>
<gene>
    <name evidence="1" type="ORF">HNR30_006493</name>
</gene>
<reference evidence="1 2" key="1">
    <citation type="submission" date="2020-07" db="EMBL/GenBank/DDBJ databases">
        <title>Genomic Encyclopedia of Type Strains, Phase IV (KMG-IV): sequencing the most valuable type-strain genomes for metagenomic binning, comparative biology and taxonomic classification.</title>
        <authorList>
            <person name="Goeker M."/>
        </authorList>
    </citation>
    <scope>NUCLEOTIDE SEQUENCE [LARGE SCALE GENOMIC DNA]</scope>
    <source>
        <strain evidence="1 2">DSM 45533</strain>
    </source>
</reference>
<protein>
    <submittedName>
        <fullName evidence="1">Uncharacterized protein</fullName>
    </submittedName>
</protein>
<dbReference type="AlphaFoldDB" id="A0A7W0HTW2"/>